<feature type="region of interest" description="Disordered" evidence="1">
    <location>
        <begin position="888"/>
        <end position="956"/>
    </location>
</feature>
<dbReference type="InterPro" id="IPR035899">
    <property type="entry name" value="DBL_dom_sf"/>
</dbReference>
<dbReference type="PANTHER" id="PTHR46848">
    <property type="entry name" value="REGULATOR OF G-PROTEIN SIGNALING 3"/>
    <property type="match status" value="1"/>
</dbReference>
<feature type="domain" description="PDZ" evidence="3">
    <location>
        <begin position="8"/>
        <end position="81"/>
    </location>
</feature>
<dbReference type="OrthoDB" id="410721at2759"/>
<feature type="domain" description="DH" evidence="2">
    <location>
        <begin position="238"/>
        <end position="390"/>
    </location>
</feature>
<evidence type="ECO:0000259" key="2">
    <source>
        <dbReference type="PROSITE" id="PS50010"/>
    </source>
</evidence>
<dbReference type="PROSITE" id="PS50106">
    <property type="entry name" value="PDZ"/>
    <property type="match status" value="1"/>
</dbReference>
<feature type="region of interest" description="Disordered" evidence="1">
    <location>
        <begin position="1545"/>
        <end position="1606"/>
    </location>
</feature>
<dbReference type="InterPro" id="IPR000219">
    <property type="entry name" value="DH_dom"/>
</dbReference>
<feature type="compositionally biased region" description="Polar residues" evidence="1">
    <location>
        <begin position="777"/>
        <end position="790"/>
    </location>
</feature>
<feature type="compositionally biased region" description="Low complexity" evidence="1">
    <location>
        <begin position="171"/>
        <end position="186"/>
    </location>
</feature>
<dbReference type="EMBL" id="LNIX01000003">
    <property type="protein sequence ID" value="OXA58319.1"/>
    <property type="molecule type" value="Genomic_DNA"/>
</dbReference>
<protein>
    <submittedName>
        <fullName evidence="4">PDZ and LIM domain protein 7</fullName>
    </submittedName>
</protein>
<evidence type="ECO:0000259" key="3">
    <source>
        <dbReference type="PROSITE" id="PS50106"/>
    </source>
</evidence>
<feature type="compositionally biased region" description="Basic and acidic residues" evidence="1">
    <location>
        <begin position="609"/>
        <end position="625"/>
    </location>
</feature>
<dbReference type="GO" id="GO:0005085">
    <property type="term" value="F:guanyl-nucleotide exchange factor activity"/>
    <property type="evidence" value="ECO:0007669"/>
    <property type="project" value="InterPro"/>
</dbReference>
<reference evidence="4 5" key="1">
    <citation type="submission" date="2015-12" db="EMBL/GenBank/DDBJ databases">
        <title>The genome of Folsomia candida.</title>
        <authorList>
            <person name="Faddeeva A."/>
            <person name="Derks M.F."/>
            <person name="Anvar Y."/>
            <person name="Smit S."/>
            <person name="Van Straalen N."/>
            <person name="Roelofs D."/>
        </authorList>
    </citation>
    <scope>NUCLEOTIDE SEQUENCE [LARGE SCALE GENOMIC DNA]</scope>
    <source>
        <strain evidence="4 5">VU population</strain>
        <tissue evidence="4">Whole body</tissue>
    </source>
</reference>
<dbReference type="PANTHER" id="PTHR46848:SF1">
    <property type="entry name" value="REGULATOR OF G-PROTEIN SIGNALING 3"/>
    <property type="match status" value="1"/>
</dbReference>
<feature type="compositionally biased region" description="Polar residues" evidence="1">
    <location>
        <begin position="1168"/>
        <end position="1204"/>
    </location>
</feature>
<dbReference type="Gene3D" id="1.20.900.10">
    <property type="entry name" value="Dbl homology (DH) domain"/>
    <property type="match status" value="1"/>
</dbReference>
<dbReference type="SMART" id="SM00228">
    <property type="entry name" value="PDZ"/>
    <property type="match status" value="1"/>
</dbReference>
<feature type="region of interest" description="Disordered" evidence="1">
    <location>
        <begin position="602"/>
        <end position="637"/>
    </location>
</feature>
<dbReference type="InterPro" id="IPR036034">
    <property type="entry name" value="PDZ_sf"/>
</dbReference>
<feature type="region of interest" description="Disordered" evidence="1">
    <location>
        <begin position="1137"/>
        <end position="1204"/>
    </location>
</feature>
<comment type="caution">
    <text evidence="4">The sequence shown here is derived from an EMBL/GenBank/DDBJ whole genome shotgun (WGS) entry which is preliminary data.</text>
</comment>
<feature type="compositionally biased region" description="Polar residues" evidence="1">
    <location>
        <begin position="1693"/>
        <end position="1702"/>
    </location>
</feature>
<dbReference type="GO" id="GO:0005634">
    <property type="term" value="C:nucleus"/>
    <property type="evidence" value="ECO:0007669"/>
    <property type="project" value="TreeGrafter"/>
</dbReference>
<keyword evidence="5" id="KW-1185">Reference proteome</keyword>
<dbReference type="PROSITE" id="PS50010">
    <property type="entry name" value="DH_2"/>
    <property type="match status" value="1"/>
</dbReference>
<feature type="compositionally biased region" description="Low complexity" evidence="1">
    <location>
        <begin position="1557"/>
        <end position="1593"/>
    </location>
</feature>
<dbReference type="InterPro" id="IPR001478">
    <property type="entry name" value="PDZ"/>
</dbReference>
<dbReference type="SUPFAM" id="SSF48065">
    <property type="entry name" value="DBL homology domain (DH-domain)"/>
    <property type="match status" value="1"/>
</dbReference>
<feature type="compositionally biased region" description="Low complexity" evidence="1">
    <location>
        <begin position="215"/>
        <end position="225"/>
    </location>
</feature>
<feature type="region of interest" description="Disordered" evidence="1">
    <location>
        <begin position="768"/>
        <end position="837"/>
    </location>
</feature>
<dbReference type="Gene3D" id="2.30.29.30">
    <property type="entry name" value="Pleckstrin-homology domain (PH domain)/Phosphotyrosine-binding domain (PTB)"/>
    <property type="match status" value="1"/>
</dbReference>
<feature type="region of interest" description="Disordered" evidence="1">
    <location>
        <begin position="1277"/>
        <end position="1315"/>
    </location>
</feature>
<proteinExistence type="predicted"/>
<feature type="region of interest" description="Disordered" evidence="1">
    <location>
        <begin position="1220"/>
        <end position="1241"/>
    </location>
</feature>
<feature type="compositionally biased region" description="Polar residues" evidence="1">
    <location>
        <begin position="904"/>
        <end position="921"/>
    </location>
</feature>
<dbReference type="CDD" id="cd00821">
    <property type="entry name" value="PH"/>
    <property type="match status" value="1"/>
</dbReference>
<feature type="compositionally biased region" description="Polar residues" evidence="1">
    <location>
        <begin position="1671"/>
        <end position="1681"/>
    </location>
</feature>
<feature type="region of interest" description="Disordered" evidence="1">
    <location>
        <begin position="171"/>
        <end position="225"/>
    </location>
</feature>
<feature type="compositionally biased region" description="Pro residues" evidence="1">
    <location>
        <begin position="187"/>
        <end position="202"/>
    </location>
</feature>
<name>A0A226ELH8_FOLCA</name>
<feature type="compositionally biased region" description="Basic and acidic residues" evidence="1">
    <location>
        <begin position="1299"/>
        <end position="1310"/>
    </location>
</feature>
<feature type="region of interest" description="Disordered" evidence="1">
    <location>
        <begin position="1671"/>
        <end position="1702"/>
    </location>
</feature>
<dbReference type="Gene3D" id="2.30.42.10">
    <property type="match status" value="1"/>
</dbReference>
<evidence type="ECO:0000313" key="5">
    <source>
        <dbReference type="Proteomes" id="UP000198287"/>
    </source>
</evidence>
<sequence>MLCIKRSKVSLRESPSLMNYAFLRLIERLEKGKTADLAGLRIGDLIISVNGEDVTSVPNTSIYTKMKTTGEVLQLEVWRTTPPIQSRSANHHCQNRHVPLQEPIPPPPPKSSSVAVANTSTARPIPNINEGRQHQQTPASATITTTTTIDNSLKRNINANANINQGHVVSAPAAAASTPKSRTQSSQPPPTSILKPPPPAPPTTLGKSGGENTTSQPQQSQPGSSSWRIRFNIELLDNEDDCLKQFFICELKFFRKIVAALDRYLIPAQSSRLLTSQEIHLIFANVIKIITVTKRILSCVASGSSSPGWNLGAVLLSTHSDHLSEVVSAYSAYAKALGYSSMILSDKMSLQEFARFVLEISVPKGHLDMTSLLFAPLEHLRNICEICEEISHSSDAWAELFTHLKECYADIVCETDFMEPISHVSMKKNPLLSVRDLEKRVVSTSCQPVKVCEKGRRWLFGSRLFKKESDGSWSPVWAFLFSDIVVLTSHTTRDRVFFVKESPIRLEDVVTLHFNLPRKHENEFRLLFEPEPVYHSRLDKLLPLHRNKKSSQIALRAPNIQLKSIWKLLLQRQIITLNTRLSKSASSNFSISEFCERFPITPQCEDEKEDHPPAARDKSSSDYKKGGAGNGLPVPTVGGLAKTSTTAASTSIFDRQNLPDERNLSVIKEERSCSQSKPQMKPYAPDGLSSMSKELLKSRVPRILPAERKGRAVVDSIPEEIKVSIQPRHDPTDTIVEHSANQTSLSSVNSNCFKASRIDIEVASNKTKSPLLDDPRSVTNSRTANPGTDSWSDKTTKSQFTSTSSNKYQQLPSTSTDMTVESKPSPSPTNNNNNNEIIDFNQTSRASEKCPCAVEKVGLSMEGTCKVGATRTARSGDDISVSCATKVQVESNSFDRKPPAVKPRTQTGRSSQVSKDASSENVKIESPRPAPRPDLQQRNMLASSSPSPAPSPSMSNNRVEALKYEGIGSSGLIKSKPGSKIMTNATLKSRHQELLAQKEGQTIITMVEKPSSNSANDTDCILISQHIEQVAPTGTKDTKDASSSPLLAPRCQSENGFVKPKSVHTDSPILTGFGSEKSRRRVLYDYKIQRDYPELFGISPKDRRSYIKQLAERRPDNDKPLIAPYYFSPLPTPKFAKRQDPVVPDLVPSFPPSSQPIQPSSNKMGVGSQCNNSPNLNTQKGSSTVMKISSKPVTSTAPALNPQSSKLFNDLKQRLVQQNLVESDADGGERSNEENEMSLEDMARGILRNVHSDEEEEEETDEDSQESDECQLGAEVRAQVHRQRSPEESSNDSGISDELTEKTKTKENNERFQSNVAVNSSEVKISSKISNSIVTHCDKMQLLPNKTAPSHACISSSQKANQMNTKIDLCHVCFEGEEKTGVEGLLVLKADKSQADKCTGTDDEYFSHTLTTTPTTTSLANQPEKPMRILMAERREAFFASYANQQTLSSYSSSATGVAASSSSSFRINNSSLYSPHHQTYSSFSHSHSSSSSSYARMVVENESPLKVKILNGGTLLTTHPELKTGAKSPPEERVQLMRFPEKERNARLEHVESSDDSTSSDLASASPAAENGTTDPSWSSSSSSLAGGTTSSKLEEPSTSMSTSGATSIYNSCPINNNHSQVASTSSLTKVFMSDFTNGLPSTSFCNGSLSLCGNSYGDRPEIVVTQESPETPTVRNGCNSDGEEDEDLVGSNGSKSSSYANYHGDIGSKKGFLRVGSNDSTVENFGDDDYIFDEEDELSQCSVTTINRYGTYESLEKIEESDDGAGNLPDFSNKMTRSKARFTFDDDDSDDDNDLFEEDFESDFNFRFPSQIQDNTYSKFTTMKLLRQPADFRPGCCKGVSRLGPLPPLLEEDFEDDMYDEQRAGCSSAALPGGNLTSATSLVNGATLRARHETGLRHDNSFLLARLATMYARSTINSPLKILRDLWLKKRYRQSEDWKYKQYKE</sequence>
<feature type="region of interest" description="Disordered" evidence="1">
    <location>
        <begin position="85"/>
        <end position="116"/>
    </location>
</feature>
<feature type="compositionally biased region" description="Low complexity" evidence="1">
    <location>
        <begin position="797"/>
        <end position="807"/>
    </location>
</feature>
<dbReference type="Proteomes" id="UP000198287">
    <property type="component" value="Unassembled WGS sequence"/>
</dbReference>
<organism evidence="4 5">
    <name type="scientific">Folsomia candida</name>
    <name type="common">Springtail</name>
    <dbReference type="NCBI Taxonomy" id="158441"/>
    <lineage>
        <taxon>Eukaryota</taxon>
        <taxon>Metazoa</taxon>
        <taxon>Ecdysozoa</taxon>
        <taxon>Arthropoda</taxon>
        <taxon>Hexapoda</taxon>
        <taxon>Collembola</taxon>
        <taxon>Entomobryomorpha</taxon>
        <taxon>Isotomoidea</taxon>
        <taxon>Isotomidae</taxon>
        <taxon>Proisotominae</taxon>
        <taxon>Folsomia</taxon>
    </lineage>
</organism>
<dbReference type="STRING" id="158441.A0A226ELH8"/>
<dbReference type="InterPro" id="IPR011993">
    <property type="entry name" value="PH-like_dom_sf"/>
</dbReference>
<accession>A0A226ELH8</accession>
<dbReference type="GO" id="GO:0005886">
    <property type="term" value="C:plasma membrane"/>
    <property type="evidence" value="ECO:0007669"/>
    <property type="project" value="TreeGrafter"/>
</dbReference>
<feature type="region of interest" description="Disordered" evidence="1">
    <location>
        <begin position="669"/>
        <end position="689"/>
    </location>
</feature>
<dbReference type="Pfam" id="PF00595">
    <property type="entry name" value="PDZ"/>
    <property type="match status" value="1"/>
</dbReference>
<dbReference type="SUPFAM" id="SSF50156">
    <property type="entry name" value="PDZ domain-like"/>
    <property type="match status" value="1"/>
</dbReference>
<feature type="compositionally biased region" description="Polar residues" evidence="1">
    <location>
        <begin position="808"/>
        <end position="824"/>
    </location>
</feature>
<evidence type="ECO:0000256" key="1">
    <source>
        <dbReference type="SAM" id="MobiDB-lite"/>
    </source>
</evidence>
<gene>
    <name evidence="4" type="ORF">Fcan01_08108</name>
</gene>
<feature type="compositionally biased region" description="Basic and acidic residues" evidence="1">
    <location>
        <begin position="1545"/>
        <end position="1554"/>
    </location>
</feature>
<evidence type="ECO:0000313" key="4">
    <source>
        <dbReference type="EMBL" id="OXA58319.1"/>
    </source>
</evidence>